<protein>
    <submittedName>
        <fullName evidence="2">Uncharacterized protein</fullName>
    </submittedName>
</protein>
<reference evidence="2 3" key="2">
    <citation type="submission" date="2019-01" db="EMBL/GenBank/DDBJ databases">
        <title>The decoding of complex shrimp genome reveals the adaptation for benthos swimmer, frequently molting mechanism and breeding impact on genome.</title>
        <authorList>
            <person name="Sun Y."/>
            <person name="Gao Y."/>
            <person name="Yu Y."/>
        </authorList>
    </citation>
    <scope>NUCLEOTIDE SEQUENCE [LARGE SCALE GENOMIC DNA]</scope>
    <source>
        <tissue evidence="2">Muscle</tissue>
    </source>
</reference>
<dbReference type="EMBL" id="QCYY01003742">
    <property type="protein sequence ID" value="ROT62272.1"/>
    <property type="molecule type" value="Genomic_DNA"/>
</dbReference>
<feature type="region of interest" description="Disordered" evidence="1">
    <location>
        <begin position="1"/>
        <end position="21"/>
    </location>
</feature>
<feature type="compositionally biased region" description="Low complexity" evidence="1">
    <location>
        <begin position="231"/>
        <end position="241"/>
    </location>
</feature>
<keyword evidence="3" id="KW-1185">Reference proteome</keyword>
<organism evidence="2 3">
    <name type="scientific">Penaeus vannamei</name>
    <name type="common">Whiteleg shrimp</name>
    <name type="synonym">Litopenaeus vannamei</name>
    <dbReference type="NCBI Taxonomy" id="6689"/>
    <lineage>
        <taxon>Eukaryota</taxon>
        <taxon>Metazoa</taxon>
        <taxon>Ecdysozoa</taxon>
        <taxon>Arthropoda</taxon>
        <taxon>Crustacea</taxon>
        <taxon>Multicrustacea</taxon>
        <taxon>Malacostraca</taxon>
        <taxon>Eumalacostraca</taxon>
        <taxon>Eucarida</taxon>
        <taxon>Decapoda</taxon>
        <taxon>Dendrobranchiata</taxon>
        <taxon>Penaeoidea</taxon>
        <taxon>Penaeidae</taxon>
        <taxon>Penaeus</taxon>
    </lineage>
</organism>
<feature type="compositionally biased region" description="Basic residues" evidence="1">
    <location>
        <begin position="277"/>
        <end position="287"/>
    </location>
</feature>
<dbReference type="Proteomes" id="UP000283509">
    <property type="component" value="Unassembled WGS sequence"/>
</dbReference>
<accession>A0A3R7LT87</accession>
<gene>
    <name evidence="2" type="ORF">C7M84_019884</name>
</gene>
<feature type="compositionally biased region" description="Acidic residues" evidence="1">
    <location>
        <begin position="126"/>
        <end position="138"/>
    </location>
</feature>
<feature type="compositionally biased region" description="Low complexity" evidence="1">
    <location>
        <begin position="188"/>
        <end position="198"/>
    </location>
</feature>
<reference evidence="2 3" key="1">
    <citation type="submission" date="2018-04" db="EMBL/GenBank/DDBJ databases">
        <authorList>
            <person name="Zhang X."/>
            <person name="Yuan J."/>
            <person name="Li F."/>
            <person name="Xiang J."/>
        </authorList>
    </citation>
    <scope>NUCLEOTIDE SEQUENCE [LARGE SCALE GENOMIC DNA]</scope>
    <source>
        <tissue evidence="2">Muscle</tissue>
    </source>
</reference>
<evidence type="ECO:0000313" key="2">
    <source>
        <dbReference type="EMBL" id="ROT62272.1"/>
    </source>
</evidence>
<feature type="compositionally biased region" description="Basic and acidic residues" evidence="1">
    <location>
        <begin position="302"/>
        <end position="317"/>
    </location>
</feature>
<feature type="compositionally biased region" description="Basic residues" evidence="1">
    <location>
        <begin position="218"/>
        <end position="230"/>
    </location>
</feature>
<name>A0A3R7LT87_PENVA</name>
<dbReference type="AlphaFoldDB" id="A0A3R7LT87"/>
<evidence type="ECO:0000313" key="3">
    <source>
        <dbReference type="Proteomes" id="UP000283509"/>
    </source>
</evidence>
<proteinExistence type="predicted"/>
<feature type="compositionally biased region" description="Polar residues" evidence="1">
    <location>
        <begin position="373"/>
        <end position="389"/>
    </location>
</feature>
<feature type="compositionally biased region" description="Gly residues" evidence="1">
    <location>
        <begin position="87"/>
        <end position="99"/>
    </location>
</feature>
<feature type="region of interest" description="Disordered" evidence="1">
    <location>
        <begin position="277"/>
        <end position="413"/>
    </location>
</feature>
<evidence type="ECO:0000256" key="1">
    <source>
        <dbReference type="SAM" id="MobiDB-lite"/>
    </source>
</evidence>
<sequence length="413" mass="44856">MNQRRPREVAKSPPLSPRDPGIKTCHVQETPWFMPDYFENQARINCNAENIAALKAWLNIGAVNDKRGRCQSRGGKAAGRASCPFSGGEGPRGEPGGGEFLPFSQEDSFCPSQEEEDLLPAPSQEESQEEEDLEESQEEGGAPRSGPSQEDARSGPSQEDSFRPLLRRTSFRSQEDLVPAPSQEDLVRPFSGGTSSGPFSGGPRSGPSQEDLVPALLRRTRSGPSRRPRSGHFSGGPSFRPLLRRTLVPAPSQGDLVPAPFSGLGLVPAPLSLRRRISSPALLRKRSVSQEEGGSARSGSFHPEETSFRQPSQERRIVTATSQEDLRVSGSFSEDVVPAPSQEDLDSGRFSRGAARRRRTSFQAPSQRKDTLTFRTFSGGTRSAPSQEGTIVRPSQDEEAGEGGPRRNLVPPF</sequence>
<comment type="caution">
    <text evidence="2">The sequence shown here is derived from an EMBL/GenBank/DDBJ whole genome shotgun (WGS) entry which is preliminary data.</text>
</comment>
<feature type="region of interest" description="Disordered" evidence="1">
    <location>
        <begin position="68"/>
        <end position="245"/>
    </location>
</feature>
<feature type="compositionally biased region" description="Basic and acidic residues" evidence="1">
    <location>
        <begin position="1"/>
        <end position="10"/>
    </location>
</feature>